<feature type="repeat" description="WD" evidence="3">
    <location>
        <begin position="853"/>
        <end position="885"/>
    </location>
</feature>
<dbReference type="InterPro" id="IPR019775">
    <property type="entry name" value="WD40_repeat_CS"/>
</dbReference>
<feature type="repeat" description="WD" evidence="3">
    <location>
        <begin position="899"/>
        <end position="932"/>
    </location>
</feature>
<dbReference type="InterPro" id="IPR020472">
    <property type="entry name" value="WD40_PAC1"/>
</dbReference>
<keyword evidence="5" id="KW-0812">Transmembrane</keyword>
<organism evidence="7 8">
    <name type="scientific">Crossiella cryophila</name>
    <dbReference type="NCBI Taxonomy" id="43355"/>
    <lineage>
        <taxon>Bacteria</taxon>
        <taxon>Bacillati</taxon>
        <taxon>Actinomycetota</taxon>
        <taxon>Actinomycetes</taxon>
        <taxon>Pseudonocardiales</taxon>
        <taxon>Pseudonocardiaceae</taxon>
        <taxon>Crossiella</taxon>
    </lineage>
</organism>
<dbReference type="InterPro" id="IPR015943">
    <property type="entry name" value="WD40/YVTN_repeat-like_dom_sf"/>
</dbReference>
<dbReference type="RefSeq" id="WP_185006075.1">
    <property type="nucleotide sequence ID" value="NZ_BAAAUI010000009.1"/>
</dbReference>
<dbReference type="PROSITE" id="PS50294">
    <property type="entry name" value="WD_REPEATS_REGION"/>
    <property type="match status" value="9"/>
</dbReference>
<dbReference type="CDD" id="cd00200">
    <property type="entry name" value="WD40"/>
    <property type="match status" value="2"/>
</dbReference>
<dbReference type="InterPro" id="IPR050349">
    <property type="entry name" value="WD_LIS1/nudF_dynein_reg"/>
</dbReference>
<dbReference type="InterPro" id="IPR049052">
    <property type="entry name" value="nSTAND1"/>
</dbReference>
<feature type="domain" description="HTH cro/C1-type" evidence="6">
    <location>
        <begin position="21"/>
        <end position="77"/>
    </location>
</feature>
<feature type="repeat" description="WD" evidence="3">
    <location>
        <begin position="1167"/>
        <end position="1200"/>
    </location>
</feature>
<feature type="repeat" description="WD" evidence="3">
    <location>
        <begin position="628"/>
        <end position="669"/>
    </location>
</feature>
<dbReference type="InterPro" id="IPR027417">
    <property type="entry name" value="P-loop_NTPase"/>
</dbReference>
<dbReference type="AlphaFoldDB" id="A0A7W7CIF3"/>
<dbReference type="InterPro" id="IPR036322">
    <property type="entry name" value="WD40_repeat_dom_sf"/>
</dbReference>
<keyword evidence="8" id="KW-1185">Reference proteome</keyword>
<feature type="transmembrane region" description="Helical" evidence="5">
    <location>
        <begin position="543"/>
        <end position="562"/>
    </location>
</feature>
<feature type="repeat" description="WD" evidence="3">
    <location>
        <begin position="1043"/>
        <end position="1074"/>
    </location>
</feature>
<name>A0A7W7CIF3_9PSEU</name>
<gene>
    <name evidence="7" type="ORF">HNR67_006459</name>
</gene>
<keyword evidence="5" id="KW-1133">Transmembrane helix</keyword>
<dbReference type="SUPFAM" id="SSF50978">
    <property type="entry name" value="WD40 repeat-like"/>
    <property type="match status" value="3"/>
</dbReference>
<feature type="compositionally biased region" description="Polar residues" evidence="4">
    <location>
        <begin position="1052"/>
        <end position="1062"/>
    </location>
</feature>
<reference evidence="7 8" key="1">
    <citation type="submission" date="2020-08" db="EMBL/GenBank/DDBJ databases">
        <title>Sequencing the genomes of 1000 actinobacteria strains.</title>
        <authorList>
            <person name="Klenk H.-P."/>
        </authorList>
    </citation>
    <scope>NUCLEOTIDE SEQUENCE [LARGE SCALE GENOMIC DNA]</scope>
    <source>
        <strain evidence="7 8">DSM 44230</strain>
    </source>
</reference>
<evidence type="ECO:0000313" key="7">
    <source>
        <dbReference type="EMBL" id="MBB4680341.1"/>
    </source>
</evidence>
<dbReference type="Proteomes" id="UP000533598">
    <property type="component" value="Unassembled WGS sequence"/>
</dbReference>
<keyword evidence="2" id="KW-0677">Repeat</keyword>
<evidence type="ECO:0000313" key="8">
    <source>
        <dbReference type="Proteomes" id="UP000533598"/>
    </source>
</evidence>
<accession>A0A7W7CIF3</accession>
<feature type="repeat" description="WD" evidence="3">
    <location>
        <begin position="768"/>
        <end position="809"/>
    </location>
</feature>
<protein>
    <submittedName>
        <fullName evidence="7">WD40 repeat protein</fullName>
    </submittedName>
</protein>
<proteinExistence type="predicted"/>
<dbReference type="Gene3D" id="2.130.10.10">
    <property type="entry name" value="YVTN repeat-like/Quinoprotein amine dehydrogenase"/>
    <property type="match status" value="5"/>
</dbReference>
<dbReference type="Pfam" id="PF20703">
    <property type="entry name" value="nSTAND1"/>
    <property type="match status" value="1"/>
</dbReference>
<dbReference type="Pfam" id="PF00400">
    <property type="entry name" value="WD40"/>
    <property type="match status" value="10"/>
</dbReference>
<feature type="repeat" description="WD" evidence="3">
    <location>
        <begin position="937"/>
        <end position="978"/>
    </location>
</feature>
<evidence type="ECO:0000256" key="4">
    <source>
        <dbReference type="SAM" id="MobiDB-lite"/>
    </source>
</evidence>
<dbReference type="PANTHER" id="PTHR44129">
    <property type="entry name" value="WD REPEAT-CONTAINING PROTEIN POP1"/>
    <property type="match status" value="1"/>
</dbReference>
<comment type="caution">
    <text evidence="7">The sequence shown here is derived from an EMBL/GenBank/DDBJ whole genome shotgun (WGS) entry which is preliminary data.</text>
</comment>
<feature type="repeat" description="WD" evidence="3">
    <location>
        <begin position="1078"/>
        <end position="1112"/>
    </location>
</feature>
<dbReference type="EMBL" id="JACHMH010000001">
    <property type="protein sequence ID" value="MBB4680341.1"/>
    <property type="molecule type" value="Genomic_DNA"/>
</dbReference>
<feature type="repeat" description="WD" evidence="3">
    <location>
        <begin position="674"/>
        <end position="707"/>
    </location>
</feature>
<feature type="repeat" description="WD" evidence="3">
    <location>
        <begin position="817"/>
        <end position="851"/>
    </location>
</feature>
<evidence type="ECO:0000259" key="6">
    <source>
        <dbReference type="SMART" id="SM00530"/>
    </source>
</evidence>
<dbReference type="PROSITE" id="PS50082">
    <property type="entry name" value="WD_REPEATS_2"/>
    <property type="match status" value="11"/>
</dbReference>
<dbReference type="SMART" id="SM00530">
    <property type="entry name" value="HTH_XRE"/>
    <property type="match status" value="1"/>
</dbReference>
<evidence type="ECO:0000256" key="5">
    <source>
        <dbReference type="SAM" id="Phobius"/>
    </source>
</evidence>
<dbReference type="SUPFAM" id="SSF52540">
    <property type="entry name" value="P-loop containing nucleoside triphosphate hydrolases"/>
    <property type="match status" value="1"/>
</dbReference>
<dbReference type="InterPro" id="IPR001387">
    <property type="entry name" value="Cro/C1-type_HTH"/>
</dbReference>
<dbReference type="PROSITE" id="PS00678">
    <property type="entry name" value="WD_REPEATS_1"/>
    <property type="match status" value="2"/>
</dbReference>
<feature type="repeat" description="WD" evidence="3">
    <location>
        <begin position="722"/>
        <end position="756"/>
    </location>
</feature>
<feature type="region of interest" description="Disordered" evidence="4">
    <location>
        <begin position="1046"/>
        <end position="1069"/>
    </location>
</feature>
<dbReference type="SMART" id="SM00320">
    <property type="entry name" value="WD40"/>
    <property type="match status" value="14"/>
</dbReference>
<evidence type="ECO:0000256" key="3">
    <source>
        <dbReference type="PROSITE-ProRule" id="PRU00221"/>
    </source>
</evidence>
<evidence type="ECO:0000256" key="1">
    <source>
        <dbReference type="ARBA" id="ARBA00022574"/>
    </source>
</evidence>
<keyword evidence="5" id="KW-0472">Membrane</keyword>
<sequence length="1280" mass="138043">MPRTEQPLGSGDDALTSFARDLRALRAAAGSPTYRELARRSHYSATTLADAAGGKRLPSLAATLAFVRACSGDAGEWESRWHRVAAELAQPDAESEKPPPVETDAPYVGLAAFQANDADRFFGRAEIVGQLIDRLAQRRFLAVFGASGAGKSSLLRAGLIATVGKGENPQPVLLMSPGRQPVEECAVQLAALTGESAAVLRAEFGRGAEHLHLRVRQALADREGVELLVVVDQFEEVFTLCPDPAERELFLAMLLHAASAPTSRVRVVLGARTDFYTHCAAHAGLVEAIQDGQVLLGPMTTEQLREAITRPAMDRGYRLENALVATVMAETAGQPGVLPLVSHALLETWRRRHGTTLTSVGYQAAGGIAHAIARTAEGSYAGFDQAQQTVAQHLFLRLTALGEGTEDTKRRLYHRELDDHPDTAHVVAALVQARLVTADQDGLEISHEALIRCWPRLHDWLAADREGLRTHRLLTEATDTWESLDRDPAALYRGVRLAQASAWAAGNGTAMTVREREFLTAAEHAREEEAAGQRRRTRRLRQLVAAVVAFAILASATAIVAFQQRATAERQRDDASFRHVLAEADRLAASDPSLSAQLNLAAHRLRPQDQSVHTRLVGTRNTPLAESLAGHVGEVFQTEFSPNGKVLATTGDDGTVRLWDVRDPANVRPWGPPLEGHKGWLITVVFSADSKLMAAGGAEGRMRVWNIADPAAPILVTSWLAGDDREARINTSAFHPDGKILATGHATGVLRLWDLSDPANPRPLGGPRIGADGELWAMVFSPDRRTLVTAGGDGPIRVWDLTGGELREVRKLAGVSVYTLAFTPDGRTVAAGSRDSSVRLWRIADGALLFNLVSGHNGAVWRVAFNRAGTVMVTAGGGGLALLWNSANPTAITGIGPPLAGTGGTVYAVGFSPDGRTVATGAGDGSVRLWSLPAEVLIGHQEPVDFALSSRDGRFTVTGAKDQSIRIWSTADGEPVRTMAELPVVNTPRRCQDCPVYFRLAKDDRLLVTLSNTSLVRLWDLTNPAEPSLLKELNLGTHFTTGIAVTPDGRTMATNETDQTSRLWDISDPRDPRQLGKLDGHEREIMVLAFRSDGRLLASSSLDRTVQLWDVSDPANPVRRGRFTMPGPVDRLAISPDGRTLAMSYREDAITLWSIADPANPRQLSTLTGHTKQVTAMVFSPDGGTLTSTSNDSTMRLWRVADPANPSALGGPISTGNNAGSVLAFRVDDRHLVVGDGTNTARLLDLDVTKAVDRICASTGQLSEQQWQRHLLDLPRRPTC</sequence>
<dbReference type="PRINTS" id="PR00320">
    <property type="entry name" value="GPROTEINBRPT"/>
</dbReference>
<keyword evidence="1 3" id="KW-0853">WD repeat</keyword>
<dbReference type="InterPro" id="IPR001680">
    <property type="entry name" value="WD40_rpt"/>
</dbReference>
<evidence type="ECO:0000256" key="2">
    <source>
        <dbReference type="ARBA" id="ARBA00022737"/>
    </source>
</evidence>